<dbReference type="SUPFAM" id="SSF54427">
    <property type="entry name" value="NTF2-like"/>
    <property type="match status" value="1"/>
</dbReference>
<dbReference type="InterPro" id="IPR004027">
    <property type="entry name" value="SEC_C_motif"/>
</dbReference>
<proteinExistence type="inferred from homology"/>
<dbReference type="RefSeq" id="WP_376744980.1">
    <property type="nucleotide sequence ID" value="NZ_QRAP01000001.1"/>
</dbReference>
<feature type="domain" description="YchJ-like middle NTF2-like" evidence="3">
    <location>
        <begin position="35"/>
        <end position="133"/>
    </location>
</feature>
<dbReference type="InterPro" id="IPR048469">
    <property type="entry name" value="YchJ-like_M"/>
</dbReference>
<dbReference type="InterPro" id="IPR023006">
    <property type="entry name" value="YchJ-like"/>
</dbReference>
<keyword evidence="5" id="KW-1185">Reference proteome</keyword>
<dbReference type="EMBL" id="QRAP01000001">
    <property type="protein sequence ID" value="RDK97296.1"/>
    <property type="molecule type" value="Genomic_DNA"/>
</dbReference>
<dbReference type="NCBIfam" id="NF002486">
    <property type="entry name" value="PRK01752.1"/>
    <property type="match status" value="1"/>
</dbReference>
<dbReference type="InterPro" id="IPR032710">
    <property type="entry name" value="NTF2-like_dom_sf"/>
</dbReference>
<dbReference type="PANTHER" id="PTHR33747">
    <property type="entry name" value="UPF0225 PROTEIN SCO1677"/>
    <property type="match status" value="1"/>
</dbReference>
<protein>
    <recommendedName>
        <fullName evidence="2">UPF0225 protein C8D90_101742</fullName>
    </recommendedName>
</protein>
<evidence type="ECO:0000259" key="3">
    <source>
        <dbReference type="Pfam" id="PF17775"/>
    </source>
</evidence>
<dbReference type="Pfam" id="PF17775">
    <property type="entry name" value="YchJ_M-like"/>
    <property type="match status" value="1"/>
</dbReference>
<evidence type="ECO:0000256" key="1">
    <source>
        <dbReference type="ARBA" id="ARBA00010839"/>
    </source>
</evidence>
<evidence type="ECO:0000313" key="5">
    <source>
        <dbReference type="Proteomes" id="UP000254848"/>
    </source>
</evidence>
<gene>
    <name evidence="4" type="ORF">C8D90_101742</name>
</gene>
<evidence type="ECO:0000313" key="4">
    <source>
        <dbReference type="EMBL" id="RDK97296.1"/>
    </source>
</evidence>
<evidence type="ECO:0000256" key="2">
    <source>
        <dbReference type="HAMAP-Rule" id="MF_00612"/>
    </source>
</evidence>
<sequence>MLSPSPAPTLCPCQSGKAYTECCQPVIQGQRAAQTPEQLMRSRYTAFVTHNADYLIASWHPDCQMEAQRDSIIASFADTEWRGLSIVSTHPGKNADEGYVEFMARYHSSGKDAALHERSRFLRLEERWYYVDGSRPQVGRNDPCPCGSGKKYKKCCGQ</sequence>
<dbReference type="NCBIfam" id="NF002449">
    <property type="entry name" value="PRK01617.1"/>
    <property type="match status" value="1"/>
</dbReference>
<comment type="caution">
    <text evidence="4">The sequence shown here is derived from an EMBL/GenBank/DDBJ whole genome shotgun (WGS) entry which is preliminary data.</text>
</comment>
<dbReference type="SUPFAM" id="SSF103642">
    <property type="entry name" value="Sec-C motif"/>
    <property type="match status" value="1"/>
</dbReference>
<name>A0A370R4H3_9GAMM</name>
<dbReference type="NCBIfam" id="NF002592">
    <property type="entry name" value="PRK02250.1"/>
    <property type="match status" value="1"/>
</dbReference>
<dbReference type="HAMAP" id="MF_00612">
    <property type="entry name" value="UPF0225"/>
    <property type="match status" value="1"/>
</dbReference>
<dbReference type="PANTHER" id="PTHR33747:SF1">
    <property type="entry name" value="ADENYLATE CYCLASE-ASSOCIATED CAP C-TERMINAL DOMAIN-CONTAINING PROTEIN"/>
    <property type="match status" value="1"/>
</dbReference>
<dbReference type="Pfam" id="PF02810">
    <property type="entry name" value="SEC-C"/>
    <property type="match status" value="2"/>
</dbReference>
<comment type="similarity">
    <text evidence="1 2">Belongs to the UPF0225 family.</text>
</comment>
<dbReference type="AlphaFoldDB" id="A0A370R4H3"/>
<accession>A0A370R4H3</accession>
<organism evidence="4 5">
    <name type="scientific">Enterobacillus tribolii</name>
    <dbReference type="NCBI Taxonomy" id="1487935"/>
    <lineage>
        <taxon>Bacteria</taxon>
        <taxon>Pseudomonadati</taxon>
        <taxon>Pseudomonadota</taxon>
        <taxon>Gammaproteobacteria</taxon>
        <taxon>Enterobacterales</taxon>
        <taxon>Hafniaceae</taxon>
        <taxon>Enterobacillus</taxon>
    </lineage>
</organism>
<dbReference type="Gene3D" id="3.10.450.50">
    <property type="match status" value="1"/>
</dbReference>
<dbReference type="Proteomes" id="UP000254848">
    <property type="component" value="Unassembled WGS sequence"/>
</dbReference>
<reference evidence="4 5" key="1">
    <citation type="submission" date="2018-07" db="EMBL/GenBank/DDBJ databases">
        <title>Genomic Encyclopedia of Type Strains, Phase IV (KMG-IV): sequencing the most valuable type-strain genomes for metagenomic binning, comparative biology and taxonomic classification.</title>
        <authorList>
            <person name="Goeker M."/>
        </authorList>
    </citation>
    <scope>NUCLEOTIDE SEQUENCE [LARGE SCALE GENOMIC DNA]</scope>
    <source>
        <strain evidence="4 5">DSM 103736</strain>
    </source>
</reference>